<evidence type="ECO:0000313" key="2">
    <source>
        <dbReference type="Proteomes" id="UP000177025"/>
    </source>
</evidence>
<sequence length="142" mass="16153">MWIAYAQIYHPAPQGARLTVTPTPATLRTDTTFTLNVKVVPNPYLVHNEWQQTFSQRRIRFINLPSECTVRIFTLNGDLVRTIRHHHTLDVDEGEQPVTNSAGGDEAWDLLSENRQLVASGIYIFHVQSDVGEQIGKFVVIR</sequence>
<proteinExistence type="predicted"/>
<dbReference type="AlphaFoldDB" id="A0A1F4UBG4"/>
<comment type="caution">
    <text evidence="1">The sequence shown here is derived from an EMBL/GenBank/DDBJ whole genome shotgun (WGS) entry which is preliminary data.</text>
</comment>
<reference evidence="1 2" key="1">
    <citation type="journal article" date="2016" name="Nat. Commun.">
        <title>Thousands of microbial genomes shed light on interconnected biogeochemical processes in an aquifer system.</title>
        <authorList>
            <person name="Anantharaman K."/>
            <person name="Brown C.T."/>
            <person name="Hug L.A."/>
            <person name="Sharon I."/>
            <person name="Castelle C.J."/>
            <person name="Probst A.J."/>
            <person name="Thomas B.C."/>
            <person name="Singh A."/>
            <person name="Wilkins M.J."/>
            <person name="Karaoz U."/>
            <person name="Brodie E.L."/>
            <person name="Williams K.H."/>
            <person name="Hubbard S.S."/>
            <person name="Banfield J.F."/>
        </authorList>
    </citation>
    <scope>NUCLEOTIDE SEQUENCE [LARGE SCALE GENOMIC DNA]</scope>
</reference>
<protein>
    <recommendedName>
        <fullName evidence="3">FlgD Ig-like domain-containing protein</fullName>
    </recommendedName>
</protein>
<organism evidence="1 2">
    <name type="scientific">candidate division WOR-3 bacterium RBG_13_43_14</name>
    <dbReference type="NCBI Taxonomy" id="1802590"/>
    <lineage>
        <taxon>Bacteria</taxon>
        <taxon>Bacteria division WOR-3</taxon>
    </lineage>
</organism>
<dbReference type="EMBL" id="MEUM01000077">
    <property type="protein sequence ID" value="OGC42209.1"/>
    <property type="molecule type" value="Genomic_DNA"/>
</dbReference>
<dbReference type="Proteomes" id="UP000177025">
    <property type="component" value="Unassembled WGS sequence"/>
</dbReference>
<dbReference type="Gene3D" id="2.60.40.4070">
    <property type="match status" value="1"/>
</dbReference>
<name>A0A1F4UBG4_UNCW3</name>
<accession>A0A1F4UBG4</accession>
<gene>
    <name evidence="1" type="ORF">A2Y85_00220</name>
</gene>
<evidence type="ECO:0008006" key="3">
    <source>
        <dbReference type="Google" id="ProtNLM"/>
    </source>
</evidence>
<evidence type="ECO:0000313" key="1">
    <source>
        <dbReference type="EMBL" id="OGC42209.1"/>
    </source>
</evidence>